<name>A0A409XC61_PSICY</name>
<evidence type="ECO:0000256" key="1">
    <source>
        <dbReference type="SAM" id="Coils"/>
    </source>
</evidence>
<evidence type="ECO:0000256" key="2">
    <source>
        <dbReference type="SAM" id="MobiDB-lite"/>
    </source>
</evidence>
<reference evidence="3 4" key="1">
    <citation type="journal article" date="2018" name="Evol. Lett.">
        <title>Horizontal gene cluster transfer increased hallucinogenic mushroom diversity.</title>
        <authorList>
            <person name="Reynolds H.T."/>
            <person name="Vijayakumar V."/>
            <person name="Gluck-Thaler E."/>
            <person name="Korotkin H.B."/>
            <person name="Matheny P.B."/>
            <person name="Slot J.C."/>
        </authorList>
    </citation>
    <scope>NUCLEOTIDE SEQUENCE [LARGE SCALE GENOMIC DNA]</scope>
    <source>
        <strain evidence="3 4">2631</strain>
    </source>
</reference>
<feature type="coiled-coil region" evidence="1">
    <location>
        <begin position="51"/>
        <end position="116"/>
    </location>
</feature>
<dbReference type="EMBL" id="NHYD01002088">
    <property type="protein sequence ID" value="PPQ88388.1"/>
    <property type="molecule type" value="Genomic_DNA"/>
</dbReference>
<dbReference type="Proteomes" id="UP000283269">
    <property type="component" value="Unassembled WGS sequence"/>
</dbReference>
<organism evidence="3 4">
    <name type="scientific">Psilocybe cyanescens</name>
    <dbReference type="NCBI Taxonomy" id="93625"/>
    <lineage>
        <taxon>Eukaryota</taxon>
        <taxon>Fungi</taxon>
        <taxon>Dikarya</taxon>
        <taxon>Basidiomycota</taxon>
        <taxon>Agaricomycotina</taxon>
        <taxon>Agaricomycetes</taxon>
        <taxon>Agaricomycetidae</taxon>
        <taxon>Agaricales</taxon>
        <taxon>Agaricineae</taxon>
        <taxon>Strophariaceae</taxon>
        <taxon>Psilocybe</taxon>
    </lineage>
</organism>
<accession>A0A409XC61</accession>
<feature type="compositionally biased region" description="Basic and acidic residues" evidence="2">
    <location>
        <begin position="1"/>
        <end position="11"/>
    </location>
</feature>
<dbReference type="InParanoid" id="A0A409XC61"/>
<keyword evidence="4" id="KW-1185">Reference proteome</keyword>
<feature type="region of interest" description="Disordered" evidence="2">
    <location>
        <begin position="246"/>
        <end position="270"/>
    </location>
</feature>
<proteinExistence type="predicted"/>
<feature type="region of interest" description="Disordered" evidence="2">
    <location>
        <begin position="832"/>
        <end position="922"/>
    </location>
</feature>
<evidence type="ECO:0000313" key="4">
    <source>
        <dbReference type="Proteomes" id="UP000283269"/>
    </source>
</evidence>
<protein>
    <recommendedName>
        <fullName evidence="5">EF-hand domain-containing protein</fullName>
    </recommendedName>
</protein>
<gene>
    <name evidence="3" type="ORF">CVT25_011267</name>
</gene>
<comment type="caution">
    <text evidence="3">The sequence shown here is derived from an EMBL/GenBank/DDBJ whole genome shotgun (WGS) entry which is preliminary data.</text>
</comment>
<evidence type="ECO:0000313" key="3">
    <source>
        <dbReference type="EMBL" id="PPQ88388.1"/>
    </source>
</evidence>
<feature type="compositionally biased region" description="Polar residues" evidence="2">
    <location>
        <begin position="259"/>
        <end position="269"/>
    </location>
</feature>
<feature type="region of interest" description="Disordered" evidence="2">
    <location>
        <begin position="1"/>
        <end position="41"/>
    </location>
</feature>
<dbReference type="OrthoDB" id="2122982at2759"/>
<feature type="compositionally biased region" description="Polar residues" evidence="2">
    <location>
        <begin position="27"/>
        <end position="38"/>
    </location>
</feature>
<evidence type="ECO:0008006" key="5">
    <source>
        <dbReference type="Google" id="ProtNLM"/>
    </source>
</evidence>
<dbReference type="STRING" id="93625.A0A409XC61"/>
<keyword evidence="1" id="KW-0175">Coiled coil</keyword>
<sequence length="1406" mass="158551">MSDQNDTKEKGATATRPGNHSPIHRSLTISTSDPQSGLSGKDHKALIWDELTQFYNKNEEAIRKLQALDLEAAAKDDRSALRLQAALDGLKDLTHAHVQEAERQQQEARLQELIKNIANDITHCGSDLNSFMNRKLVSKIVHAKGYEQKFAEHIANFIQRRSELQIVLTAYIAGSVDVANIAIGDIAKKMEGIDSKLEMILTRLFPKLSTTREGELYDLVDRYGGFEEFLKRDDLLTELYAKSTGGPTTSADGGGSGQATGRQMVSDTSPRQREINIKEFKKDLRNEIGQDLSDILTTNLERFEKLLTVQNNNNTERLASQMAQQGYALDSILTTVTSLAVLDQGKLINRTVALRKEKLQDPEFQNIWDHMRLGRSVKAKTFVLTFRDYFLVGDRSNPGTPMRSNYGNIVVTRELSPSMWNTPVIKEDPWVFDFIDVTHVQPIVEAMDEDGSGFISVREANRFASSRPKGISLLHWIAYWAAGWHINVTYYYHKIYTILVEMHKAFKTVLWANQPYVDDYLNSMAILTVEGIIRSIKPLPEAAEKEPKLMEIVETLRVSQEELLLANVQEMSYLLQSPADVTVVVGSGRVETWFLPLTYLLLKRHLNIINLSKDHLITDKELQAHSESLDSILAVFNDRMHVLEGRFEQTHRDVERQFSVHAYGMFLTSFKNTALKLLPSKLLAYRNESVLSTLNAEKETAKDTAILNKGLGAPLSYHEAVVPIPSSPRSETTSSLHPIQGPWIGVCYQVRNSDNKCIYTPGSFEVVFKVVEDSQLRGTGLDSNGRLDMVGSTKEDEEGGTWSVSFSYSSKNGKIHCTGTYDPVKEIIKGSWVRDESTADEDTGDGEDHGDEEDNEENEENGDDEDEGCESDNSAHGDDDDDEVKDGQDTTGSGSDDTSAEEEGAPLSNDASIDDDYPTTDMDIFQSEDSEHLEATVSEEFILSRTPKDVYRFRYLIDHPGQKHTGTLAQRRWFFAIEAVLFRVRRAGGFSNAIKTGLAERVKWIELSIRYRLFRYYSSTEDNLSGELIDKLLTLMWRIPPENAQIYQSLTTYYFSRVSFERYIYCYSCNVPIPFTRFICITCVKEDFDDQIVLCPECIRSRSLNISAFVHSLSHCLICSPVRVHCYELPEIIFQARRRSKRIIAAFKNAEAKAKLIETRKKKGTNGELGAKATELHIDPDTDLDNIVITSLAPMKCACCDKDLTLPFWACVTCELDTLFCLKCEPLIQHFQPRYNNQENHTYKHALLLITPENKISADSQNIRLEKQLTSMGERIGDLQGSMAALEENVNSRLDAIHAKFLDMASVVEAPILGDLGDPKVPDSVQQQLDIMAHLDAPSDKLQTTTGSTVGILLNPQLPVEERLKEFEENINRRFERLEAKVDSQLGRLFDLMQEMVSGTRTGARV</sequence>
<feature type="compositionally biased region" description="Acidic residues" evidence="2">
    <location>
        <begin position="838"/>
        <end position="870"/>
    </location>
</feature>